<name>A0A128EC54_9BACT</name>
<feature type="transmembrane region" description="Helical" evidence="6">
    <location>
        <begin position="283"/>
        <end position="307"/>
    </location>
</feature>
<feature type="transmembrane region" description="Helical" evidence="6">
    <location>
        <begin position="26"/>
        <end position="44"/>
    </location>
</feature>
<feature type="transmembrane region" description="Helical" evidence="6">
    <location>
        <begin position="5"/>
        <end position="20"/>
    </location>
</feature>
<dbReference type="OrthoDB" id="9799225at2"/>
<protein>
    <submittedName>
        <fullName evidence="7">Transport protein</fullName>
    </submittedName>
</protein>
<gene>
    <name evidence="7" type="primary">tqsA</name>
    <name evidence="7" type="ORF">ERS672216_00185</name>
</gene>
<sequence length="335" mass="36783">MRIHFVFISLASIIIILAGLKAASGVIVPFLLAVFLAVIVSPLIDILEKIKIPRIISFVLVTICFLGILSILGYITINAMADFTAQLPEFQRNFKLLLDGWIEKINSYDVVKIDAGMLGFDPSSIFSTTSSFLRKTSSTVSMSFFILLMVAFMLFETSIMKEKVAYLQKQNPQAQVFAQTFVYNLKRYLMIKSIASAMTGLIIGIGLWYLNVPYATLWGVVAFILNYIPTIGSIVAAVPTLFVTLLTGDFSDSFWVLAIYVAVNTAIGTIIEPRFLGEGLGLSTIVILFSLLLWGYVLGIGGLFLAVPLTMSIQIALNSSPKTKFIAILLSNKVD</sequence>
<evidence type="ECO:0000313" key="8">
    <source>
        <dbReference type="Proteomes" id="UP000069632"/>
    </source>
</evidence>
<comment type="similarity">
    <text evidence="2">Belongs to the autoinducer-2 exporter (AI-2E) (TC 2.A.86) family.</text>
</comment>
<evidence type="ECO:0000256" key="2">
    <source>
        <dbReference type="ARBA" id="ARBA00009773"/>
    </source>
</evidence>
<dbReference type="InterPro" id="IPR002549">
    <property type="entry name" value="AI-2E-like"/>
</dbReference>
<feature type="transmembrane region" description="Helical" evidence="6">
    <location>
        <begin position="56"/>
        <end position="77"/>
    </location>
</feature>
<evidence type="ECO:0000256" key="1">
    <source>
        <dbReference type="ARBA" id="ARBA00004141"/>
    </source>
</evidence>
<dbReference type="PANTHER" id="PTHR21716">
    <property type="entry name" value="TRANSMEMBRANE PROTEIN"/>
    <property type="match status" value="1"/>
</dbReference>
<dbReference type="AlphaFoldDB" id="A0A128EC54"/>
<feature type="transmembrane region" description="Helical" evidence="6">
    <location>
        <begin position="216"/>
        <end position="242"/>
    </location>
</feature>
<dbReference type="GO" id="GO:0055085">
    <property type="term" value="P:transmembrane transport"/>
    <property type="evidence" value="ECO:0007669"/>
    <property type="project" value="TreeGrafter"/>
</dbReference>
<evidence type="ECO:0000256" key="3">
    <source>
        <dbReference type="ARBA" id="ARBA00022692"/>
    </source>
</evidence>
<proteinExistence type="inferred from homology"/>
<keyword evidence="5 6" id="KW-0472">Membrane</keyword>
<dbReference type="Proteomes" id="UP000069632">
    <property type="component" value="Unassembled WGS sequence"/>
</dbReference>
<dbReference type="GO" id="GO:0016020">
    <property type="term" value="C:membrane"/>
    <property type="evidence" value="ECO:0007669"/>
    <property type="project" value="UniProtKB-SubCell"/>
</dbReference>
<keyword evidence="3 6" id="KW-0812">Transmembrane</keyword>
<evidence type="ECO:0000256" key="5">
    <source>
        <dbReference type="ARBA" id="ARBA00023136"/>
    </source>
</evidence>
<feature type="transmembrane region" description="Helical" evidence="6">
    <location>
        <begin position="254"/>
        <end position="271"/>
    </location>
</feature>
<dbReference type="Pfam" id="PF01594">
    <property type="entry name" value="AI-2E_transport"/>
    <property type="match status" value="1"/>
</dbReference>
<accession>A0A128EC54</accession>
<dbReference type="EMBL" id="FIZP01000001">
    <property type="protein sequence ID" value="CZE46086.1"/>
    <property type="molecule type" value="Genomic_DNA"/>
</dbReference>
<organism evidence="7 8">
    <name type="scientific">Campylobacter geochelonis</name>
    <dbReference type="NCBI Taxonomy" id="1780362"/>
    <lineage>
        <taxon>Bacteria</taxon>
        <taxon>Pseudomonadati</taxon>
        <taxon>Campylobacterota</taxon>
        <taxon>Epsilonproteobacteria</taxon>
        <taxon>Campylobacterales</taxon>
        <taxon>Campylobacteraceae</taxon>
        <taxon>Campylobacter</taxon>
    </lineage>
</organism>
<evidence type="ECO:0000256" key="6">
    <source>
        <dbReference type="SAM" id="Phobius"/>
    </source>
</evidence>
<evidence type="ECO:0000313" key="7">
    <source>
        <dbReference type="EMBL" id="CZE46086.1"/>
    </source>
</evidence>
<keyword evidence="4 6" id="KW-1133">Transmembrane helix</keyword>
<comment type="subcellular location">
    <subcellularLocation>
        <location evidence="1">Membrane</location>
        <topology evidence="1">Multi-pass membrane protein</topology>
    </subcellularLocation>
</comment>
<dbReference type="RefSeq" id="WP_075493860.1">
    <property type="nucleotide sequence ID" value="NZ_CP053844.1"/>
</dbReference>
<keyword evidence="8" id="KW-1185">Reference proteome</keyword>
<feature type="transmembrane region" description="Helical" evidence="6">
    <location>
        <begin position="140"/>
        <end position="159"/>
    </location>
</feature>
<evidence type="ECO:0000256" key="4">
    <source>
        <dbReference type="ARBA" id="ARBA00022989"/>
    </source>
</evidence>
<reference evidence="7 8" key="1">
    <citation type="submission" date="2016-02" db="EMBL/GenBank/DDBJ databases">
        <authorList>
            <consortium name="Pathogen Informatics"/>
        </authorList>
    </citation>
    <scope>NUCLEOTIDE SEQUENCE [LARGE SCALE GENOMIC DNA]</scope>
    <source>
        <strain evidence="7 8">RC20</strain>
    </source>
</reference>
<feature type="transmembrane region" description="Helical" evidence="6">
    <location>
        <begin position="189"/>
        <end position="210"/>
    </location>
</feature>
<dbReference type="PANTHER" id="PTHR21716:SF64">
    <property type="entry name" value="AI-2 TRANSPORT PROTEIN TQSA"/>
    <property type="match status" value="1"/>
</dbReference>